<dbReference type="EMBL" id="CP033972">
    <property type="protein sequence ID" value="AZG45659.1"/>
    <property type="molecule type" value="Genomic_DNA"/>
</dbReference>
<dbReference type="AlphaFoldDB" id="A0A3G8JMI3"/>
<dbReference type="Proteomes" id="UP000271469">
    <property type="component" value="Chromosome"/>
</dbReference>
<sequence length="246" mass="26498">MRVALFATCFNDTMWPNTPKSTVLLLERLGVEVEFPFEQTCCGQMFTNTGYAEEAIPGVRQFVDVFGDYDAVVAPSGSCVGSVRHQHGAIADRAGDRALRSAVDALVPKVYELSEFLVDVLGVTDVGAYFPHRVTYHPTCHSLRMLRVGDKPLTLLRNVKGIELVELNGADQCCGFGGTFAMKNSDVSVAMGSDKSANVKETGAEVLVAGDNSCLAHIGGLLTRERAGVRMMHLAEILASTEKEPA</sequence>
<evidence type="ECO:0000313" key="3">
    <source>
        <dbReference type="Proteomes" id="UP000271469"/>
    </source>
</evidence>
<dbReference type="RefSeq" id="WP_124708298.1">
    <property type="nucleotide sequence ID" value="NZ_CP033972.1"/>
</dbReference>
<feature type="domain" description="Cysteine-rich" evidence="1">
    <location>
        <begin position="3"/>
        <end position="82"/>
    </location>
</feature>
<protein>
    <submittedName>
        <fullName evidence="2">Lactate utilization protein A</fullName>
    </submittedName>
</protein>
<dbReference type="PANTHER" id="PTHR30296">
    <property type="entry name" value="UNCHARACTERIZED PROTEIN YKGE"/>
    <property type="match status" value="1"/>
</dbReference>
<organism evidence="2 3">
    <name type="scientific">Gordonia insulae</name>
    <dbReference type="NCBI Taxonomy" id="2420509"/>
    <lineage>
        <taxon>Bacteria</taxon>
        <taxon>Bacillati</taxon>
        <taxon>Actinomycetota</taxon>
        <taxon>Actinomycetes</taxon>
        <taxon>Mycobacteriales</taxon>
        <taxon>Gordoniaceae</taxon>
        <taxon>Gordonia</taxon>
    </lineage>
</organism>
<evidence type="ECO:0000313" key="2">
    <source>
        <dbReference type="EMBL" id="AZG45659.1"/>
    </source>
</evidence>
<proteinExistence type="predicted"/>
<dbReference type="GO" id="GO:0016491">
    <property type="term" value="F:oxidoreductase activity"/>
    <property type="evidence" value="ECO:0007669"/>
    <property type="project" value="UniProtKB-ARBA"/>
</dbReference>
<dbReference type="OrthoDB" id="9770306at2"/>
<dbReference type="PANTHER" id="PTHR30296:SF0">
    <property type="entry name" value="LACTATE UTILIZATION PROTEIN A"/>
    <property type="match status" value="1"/>
</dbReference>
<dbReference type="GO" id="GO:0005829">
    <property type="term" value="C:cytosol"/>
    <property type="evidence" value="ECO:0007669"/>
    <property type="project" value="TreeGrafter"/>
</dbReference>
<dbReference type="KEGG" id="gom:D7316_02259"/>
<dbReference type="Pfam" id="PF02754">
    <property type="entry name" value="CCG"/>
    <property type="match status" value="2"/>
</dbReference>
<accession>A0A3G8JMI3</accession>
<dbReference type="InterPro" id="IPR004017">
    <property type="entry name" value="Cys_rich_dom"/>
</dbReference>
<feature type="domain" description="Cysteine-rich" evidence="1">
    <location>
        <begin position="134"/>
        <end position="218"/>
    </location>
</feature>
<gene>
    <name evidence="2" type="primary">lutA</name>
    <name evidence="2" type="ORF">D7316_02259</name>
</gene>
<reference evidence="2 3" key="1">
    <citation type="submission" date="2018-11" db="EMBL/GenBank/DDBJ databases">
        <title>Gordonia insulae sp. nov., isolated from an island soil.</title>
        <authorList>
            <person name="Kim Y.S."/>
            <person name="Kim S.B."/>
        </authorList>
    </citation>
    <scope>NUCLEOTIDE SEQUENCE [LARGE SCALE GENOMIC DNA]</scope>
    <source>
        <strain evidence="2 3">MMS17-SY073</strain>
    </source>
</reference>
<evidence type="ECO:0000259" key="1">
    <source>
        <dbReference type="Pfam" id="PF02754"/>
    </source>
</evidence>
<name>A0A3G8JMI3_9ACTN</name>
<keyword evidence="3" id="KW-1185">Reference proteome</keyword>